<dbReference type="OrthoDB" id="2353623at2"/>
<evidence type="ECO:0000313" key="2">
    <source>
        <dbReference type="EMBL" id="SIS91506.1"/>
    </source>
</evidence>
<keyword evidence="2" id="KW-0687">Ribonucleoprotein</keyword>
<evidence type="ECO:0000259" key="1">
    <source>
        <dbReference type="Pfam" id="PF01248"/>
    </source>
</evidence>
<organism evidence="2 3">
    <name type="scientific">Kroppenstedtia eburnea</name>
    <dbReference type="NCBI Taxonomy" id="714067"/>
    <lineage>
        <taxon>Bacteria</taxon>
        <taxon>Bacillati</taxon>
        <taxon>Bacillota</taxon>
        <taxon>Bacilli</taxon>
        <taxon>Bacillales</taxon>
        <taxon>Thermoactinomycetaceae</taxon>
        <taxon>Kroppenstedtia</taxon>
    </lineage>
</organism>
<dbReference type="Proteomes" id="UP000186795">
    <property type="component" value="Unassembled WGS sequence"/>
</dbReference>
<protein>
    <submittedName>
        <fullName evidence="2">Large subunit ribosomal protein L7A</fullName>
    </submittedName>
</protein>
<dbReference type="GO" id="GO:0005840">
    <property type="term" value="C:ribosome"/>
    <property type="evidence" value="ECO:0007669"/>
    <property type="project" value="UniProtKB-KW"/>
</dbReference>
<gene>
    <name evidence="2" type="ORF">SAMN05421790_107153</name>
</gene>
<keyword evidence="2" id="KW-0689">Ribosomal protein</keyword>
<dbReference type="SUPFAM" id="SSF55315">
    <property type="entry name" value="L30e-like"/>
    <property type="match status" value="1"/>
</dbReference>
<keyword evidence="3" id="KW-1185">Reference proteome</keyword>
<dbReference type="InterPro" id="IPR029064">
    <property type="entry name" value="Ribosomal_eL30-like_sf"/>
</dbReference>
<sequence length="82" mass="8646">MSYEKVKNAKSLLIGAKQSKKAIQQGKAREVVIAEDADGQLKQSLIQICRNHGVAVSYVDSMQGLGKACGIDVGAATATILE</sequence>
<dbReference type="EMBL" id="FTOD01000007">
    <property type="protein sequence ID" value="SIS91506.1"/>
    <property type="molecule type" value="Genomic_DNA"/>
</dbReference>
<proteinExistence type="predicted"/>
<dbReference type="Gene3D" id="3.30.1330.30">
    <property type="match status" value="1"/>
</dbReference>
<feature type="domain" description="Ribosomal protein eL8/eL30/eS12/Gadd45" evidence="1">
    <location>
        <begin position="4"/>
        <end position="81"/>
    </location>
</feature>
<dbReference type="InterPro" id="IPR004038">
    <property type="entry name" value="Ribosomal_eL8/eL30/eS12/Gad45"/>
</dbReference>
<name>A0A1N7MZH0_9BACL</name>
<evidence type="ECO:0000313" key="3">
    <source>
        <dbReference type="Proteomes" id="UP000186795"/>
    </source>
</evidence>
<reference evidence="3" key="1">
    <citation type="submission" date="2017-01" db="EMBL/GenBank/DDBJ databases">
        <authorList>
            <person name="Varghese N."/>
            <person name="Submissions S."/>
        </authorList>
    </citation>
    <scope>NUCLEOTIDE SEQUENCE [LARGE SCALE GENOMIC DNA]</scope>
    <source>
        <strain evidence="3">DSM 45196</strain>
    </source>
</reference>
<accession>A0A1N7MZH0</accession>
<dbReference type="AlphaFoldDB" id="A0A1N7MZH0"/>
<dbReference type="RefSeq" id="WP_009710890.1">
    <property type="nucleotide sequence ID" value="NZ_CP048103.1"/>
</dbReference>
<dbReference type="Pfam" id="PF01248">
    <property type="entry name" value="Ribosomal_L7Ae"/>
    <property type="match status" value="1"/>
</dbReference>
<dbReference type="PRINTS" id="PR00884">
    <property type="entry name" value="RIBOSOMALHS6"/>
</dbReference>